<name>A0ABT7LGA2_9BURK</name>
<feature type="region of interest" description="Disordered" evidence="8">
    <location>
        <begin position="195"/>
        <end position="216"/>
    </location>
</feature>
<evidence type="ECO:0000256" key="6">
    <source>
        <dbReference type="ARBA" id="ARBA00031828"/>
    </source>
</evidence>
<dbReference type="InterPro" id="IPR006543">
    <property type="entry name" value="Histidinol-phos"/>
</dbReference>
<dbReference type="RefSeq" id="WP_285981595.1">
    <property type="nucleotide sequence ID" value="NZ_JASVDS010000002.1"/>
</dbReference>
<dbReference type="SUPFAM" id="SSF56784">
    <property type="entry name" value="HAD-like"/>
    <property type="match status" value="1"/>
</dbReference>
<keyword evidence="10" id="KW-1185">Reference proteome</keyword>
<dbReference type="InterPro" id="IPR006549">
    <property type="entry name" value="HAD-SF_hydro_IIIA"/>
</dbReference>
<dbReference type="Pfam" id="PF00702">
    <property type="entry name" value="Hydrolase"/>
    <property type="match status" value="1"/>
</dbReference>
<comment type="subcellular location">
    <subcellularLocation>
        <location evidence="1 7">Cytoplasm</location>
    </subcellularLocation>
</comment>
<dbReference type="CDD" id="cd07503">
    <property type="entry name" value="HAD_HisB-N"/>
    <property type="match status" value="1"/>
</dbReference>
<dbReference type="Gene3D" id="3.40.50.1000">
    <property type="entry name" value="HAD superfamily/HAD-like"/>
    <property type="match status" value="1"/>
</dbReference>
<dbReference type="NCBIfam" id="TIGR01656">
    <property type="entry name" value="Histidinol-ppas"/>
    <property type="match status" value="1"/>
</dbReference>
<keyword evidence="3" id="KW-0479">Metal-binding</keyword>
<proteinExistence type="inferred from homology"/>
<evidence type="ECO:0000256" key="3">
    <source>
        <dbReference type="ARBA" id="ARBA00022723"/>
    </source>
</evidence>
<gene>
    <name evidence="9" type="primary">gmhB</name>
    <name evidence="9" type="ORF">QRD43_06045</name>
</gene>
<evidence type="ECO:0000256" key="2">
    <source>
        <dbReference type="ARBA" id="ARBA00022490"/>
    </source>
</evidence>
<dbReference type="EMBL" id="JASVDS010000002">
    <property type="protein sequence ID" value="MDL5031464.1"/>
    <property type="molecule type" value="Genomic_DNA"/>
</dbReference>
<comment type="caution">
    <text evidence="9">The sequence shown here is derived from an EMBL/GenBank/DDBJ whole genome shotgun (WGS) entry which is preliminary data.</text>
</comment>
<dbReference type="GO" id="GO:0034200">
    <property type="term" value="F:D-glycero-beta-D-manno-heptose 1,7-bisphosphate 7-phosphatase activity"/>
    <property type="evidence" value="ECO:0007669"/>
    <property type="project" value="UniProtKB-EC"/>
</dbReference>
<reference evidence="9 10" key="1">
    <citation type="submission" date="2023-06" db="EMBL/GenBank/DDBJ databases">
        <title>Pelomonas sp. APW6 16S ribosomal RNA gene genome sequencing and assembly.</title>
        <authorList>
            <person name="Woo H."/>
        </authorList>
    </citation>
    <scope>NUCLEOTIDE SEQUENCE [LARGE SCALE GENOMIC DNA]</scope>
    <source>
        <strain evidence="9 10">APW6</strain>
    </source>
</reference>
<dbReference type="PANTHER" id="PTHR42891">
    <property type="entry name" value="D-GLYCERO-BETA-D-MANNO-HEPTOSE-1,7-BISPHOSPHATE 7-PHOSPHATASE"/>
    <property type="match status" value="1"/>
</dbReference>
<keyword evidence="2 7" id="KW-0963">Cytoplasm</keyword>
<dbReference type="Proteomes" id="UP001238603">
    <property type="component" value="Unassembled WGS sequence"/>
</dbReference>
<evidence type="ECO:0000256" key="8">
    <source>
        <dbReference type="SAM" id="MobiDB-lite"/>
    </source>
</evidence>
<evidence type="ECO:0000313" key="9">
    <source>
        <dbReference type="EMBL" id="MDL5031464.1"/>
    </source>
</evidence>
<evidence type="ECO:0000256" key="7">
    <source>
        <dbReference type="PIRNR" id="PIRNR004682"/>
    </source>
</evidence>
<keyword evidence="5 7" id="KW-0119">Carbohydrate metabolism</keyword>
<dbReference type="PANTHER" id="PTHR42891:SF1">
    <property type="entry name" value="D-GLYCERO-BETA-D-MANNO-HEPTOSE-1,7-BISPHOSPHATE 7-PHOSPHATASE"/>
    <property type="match status" value="1"/>
</dbReference>
<accession>A0ABT7LGA2</accession>
<sequence length="216" mass="23440">MPARSDHSHSMKLVILGRDGTINRFRDDHVKSVDELEPLPGALEAVARLNHAGWHTVMATNQPGIGRGLLDMASLNAVHQRLNQLLAEKGGRLDAVFFCPHTPDEGCACRKPLPGLVTQIGERFNVDLAQVHMVGASLKDLQTAHAAGCIPHLLRGERLGLADEGQIQAQLAQVPGARLHDNLANFAEHLIQEERRARADARGEQLSPNTVPGDLN</sequence>
<dbReference type="InterPro" id="IPR036412">
    <property type="entry name" value="HAD-like_sf"/>
</dbReference>
<dbReference type="InterPro" id="IPR023214">
    <property type="entry name" value="HAD_sf"/>
</dbReference>
<comment type="similarity">
    <text evidence="7">Belongs to the gmhB family.</text>
</comment>
<evidence type="ECO:0000313" key="10">
    <source>
        <dbReference type="Proteomes" id="UP001238603"/>
    </source>
</evidence>
<dbReference type="NCBIfam" id="TIGR01662">
    <property type="entry name" value="HAD-SF-IIIA"/>
    <property type="match status" value="1"/>
</dbReference>
<evidence type="ECO:0000256" key="4">
    <source>
        <dbReference type="ARBA" id="ARBA00022801"/>
    </source>
</evidence>
<organism evidence="9 10">
    <name type="scientific">Roseateles subflavus</name>
    <dbReference type="NCBI Taxonomy" id="3053353"/>
    <lineage>
        <taxon>Bacteria</taxon>
        <taxon>Pseudomonadati</taxon>
        <taxon>Pseudomonadota</taxon>
        <taxon>Betaproteobacteria</taxon>
        <taxon>Burkholderiales</taxon>
        <taxon>Sphaerotilaceae</taxon>
        <taxon>Roseateles</taxon>
    </lineage>
</organism>
<dbReference type="EC" id="3.1.3.-" evidence="7"/>
<protein>
    <recommendedName>
        <fullName evidence="6 7">D,D-heptose 1,7-bisphosphate phosphatase</fullName>
        <ecNumber evidence="7">3.1.3.-</ecNumber>
    </recommendedName>
</protein>
<evidence type="ECO:0000256" key="1">
    <source>
        <dbReference type="ARBA" id="ARBA00004496"/>
    </source>
</evidence>
<dbReference type="InterPro" id="IPR004446">
    <property type="entry name" value="Heptose_bisP_phosphatase"/>
</dbReference>
<dbReference type="PIRSF" id="PIRSF004682">
    <property type="entry name" value="GmhB"/>
    <property type="match status" value="1"/>
</dbReference>
<dbReference type="NCBIfam" id="NF006506">
    <property type="entry name" value="PRK08942.1"/>
    <property type="match status" value="1"/>
</dbReference>
<keyword evidence="4 7" id="KW-0378">Hydrolase</keyword>
<evidence type="ECO:0000256" key="5">
    <source>
        <dbReference type="ARBA" id="ARBA00023277"/>
    </source>
</evidence>